<dbReference type="EMBL" id="MU006299">
    <property type="protein sequence ID" value="KAF2852359.1"/>
    <property type="molecule type" value="Genomic_DNA"/>
</dbReference>
<sequence>MSVYHQMGYSNGTAAVPPGLYYPPPTNGASWTKLLIEGTTVVFTVVGAVTGVYMCVVKLKKSRAAKRAAGHGHRHDEAGHGAHEERVHVEVAHGHMSYRQEDNPITPTLEVATELVGNDAMAAAAIGAPTHS</sequence>
<protein>
    <submittedName>
        <fullName evidence="2">Uncharacterized protein</fullName>
    </submittedName>
</protein>
<dbReference type="AlphaFoldDB" id="A0A6A7BDB6"/>
<organism evidence="2 3">
    <name type="scientific">Plenodomus tracheiphilus IPT5</name>
    <dbReference type="NCBI Taxonomy" id="1408161"/>
    <lineage>
        <taxon>Eukaryota</taxon>
        <taxon>Fungi</taxon>
        <taxon>Dikarya</taxon>
        <taxon>Ascomycota</taxon>
        <taxon>Pezizomycotina</taxon>
        <taxon>Dothideomycetes</taxon>
        <taxon>Pleosporomycetidae</taxon>
        <taxon>Pleosporales</taxon>
        <taxon>Pleosporineae</taxon>
        <taxon>Leptosphaeriaceae</taxon>
        <taxon>Plenodomus</taxon>
    </lineage>
</organism>
<keyword evidence="1" id="KW-0812">Transmembrane</keyword>
<feature type="transmembrane region" description="Helical" evidence="1">
    <location>
        <begin position="34"/>
        <end position="57"/>
    </location>
</feature>
<reference evidence="2" key="1">
    <citation type="submission" date="2020-01" db="EMBL/GenBank/DDBJ databases">
        <authorList>
            <consortium name="DOE Joint Genome Institute"/>
            <person name="Haridas S."/>
            <person name="Albert R."/>
            <person name="Binder M."/>
            <person name="Bloem J."/>
            <person name="Labutti K."/>
            <person name="Salamov A."/>
            <person name="Andreopoulos B."/>
            <person name="Baker S.E."/>
            <person name="Barry K."/>
            <person name="Bills G."/>
            <person name="Bluhm B.H."/>
            <person name="Cannon C."/>
            <person name="Castanera R."/>
            <person name="Culley D.E."/>
            <person name="Daum C."/>
            <person name="Ezra D."/>
            <person name="Gonzalez J.B."/>
            <person name="Henrissat B."/>
            <person name="Kuo A."/>
            <person name="Liang C."/>
            <person name="Lipzen A."/>
            <person name="Lutzoni F."/>
            <person name="Magnuson J."/>
            <person name="Mondo S."/>
            <person name="Nolan M."/>
            <person name="Ohm R."/>
            <person name="Pangilinan J."/>
            <person name="Park H.-J."/>
            <person name="Ramirez L."/>
            <person name="Alfaro M."/>
            <person name="Sun H."/>
            <person name="Tritt A."/>
            <person name="Yoshinaga Y."/>
            <person name="Zwiers L.-H."/>
            <person name="Turgeon B.G."/>
            <person name="Goodwin S.B."/>
            <person name="Spatafora J.W."/>
            <person name="Crous P.W."/>
            <person name="Grigoriev I.V."/>
        </authorList>
    </citation>
    <scope>NUCLEOTIDE SEQUENCE</scope>
    <source>
        <strain evidence="2">IPT5</strain>
    </source>
</reference>
<evidence type="ECO:0000313" key="3">
    <source>
        <dbReference type="Proteomes" id="UP000799423"/>
    </source>
</evidence>
<keyword evidence="3" id="KW-1185">Reference proteome</keyword>
<accession>A0A6A7BDB6</accession>
<name>A0A6A7BDB6_9PLEO</name>
<keyword evidence="1" id="KW-0472">Membrane</keyword>
<evidence type="ECO:0000313" key="2">
    <source>
        <dbReference type="EMBL" id="KAF2852359.1"/>
    </source>
</evidence>
<keyword evidence="1" id="KW-1133">Transmembrane helix</keyword>
<gene>
    <name evidence="2" type="ORF">T440DRAFT_477813</name>
</gene>
<proteinExistence type="predicted"/>
<dbReference type="Proteomes" id="UP000799423">
    <property type="component" value="Unassembled WGS sequence"/>
</dbReference>
<evidence type="ECO:0000256" key="1">
    <source>
        <dbReference type="SAM" id="Phobius"/>
    </source>
</evidence>